<gene>
    <name evidence="2" type="ORF">N5P18_07815</name>
</gene>
<feature type="region of interest" description="Disordered" evidence="1">
    <location>
        <begin position="90"/>
        <end position="114"/>
    </location>
</feature>
<evidence type="ECO:0000313" key="2">
    <source>
        <dbReference type="EMBL" id="WWF06764.1"/>
    </source>
</evidence>
<keyword evidence="3" id="KW-1185">Reference proteome</keyword>
<dbReference type="EMBL" id="CP104874">
    <property type="protein sequence ID" value="WWF06764.1"/>
    <property type="molecule type" value="Genomic_DNA"/>
</dbReference>
<evidence type="ECO:0000313" key="3">
    <source>
        <dbReference type="Proteomes" id="UP001381003"/>
    </source>
</evidence>
<protein>
    <submittedName>
        <fullName evidence="2">Uncharacterized protein</fullName>
    </submittedName>
</protein>
<feature type="compositionally biased region" description="Low complexity" evidence="1">
    <location>
        <begin position="93"/>
        <end position="105"/>
    </location>
</feature>
<reference evidence="2 3" key="1">
    <citation type="submission" date="2022-09" db="EMBL/GenBank/DDBJ databases">
        <title>Complete genome sequence of Janibacter terrae strain COS04-44, PCL-degrading bacteria isolated from oil spilled coast.</title>
        <authorList>
            <person name="Park H."/>
            <person name="Kim J.Y."/>
            <person name="An S.H."/>
            <person name="Lee C.M."/>
            <person name="Weon H.-Y."/>
        </authorList>
    </citation>
    <scope>NUCLEOTIDE SEQUENCE [LARGE SCALE GENOMIC DNA]</scope>
    <source>
        <strain evidence="2 3">COS04-44</strain>
    </source>
</reference>
<organism evidence="2 3">
    <name type="scientific">Janibacter terrae</name>
    <dbReference type="NCBI Taxonomy" id="103817"/>
    <lineage>
        <taxon>Bacteria</taxon>
        <taxon>Bacillati</taxon>
        <taxon>Actinomycetota</taxon>
        <taxon>Actinomycetes</taxon>
        <taxon>Micrococcales</taxon>
        <taxon>Intrasporangiaceae</taxon>
        <taxon>Janibacter</taxon>
    </lineage>
</organism>
<dbReference type="Proteomes" id="UP001381003">
    <property type="component" value="Chromosome"/>
</dbReference>
<sequence length="114" mass="11592">MTDVTEDKRDARRAIEDLELERRLGEAGAAAAKIAQDAVGLVGTFAADHREQAHGFLDRAESEVARVTGGTGAGFLGKVCSGLAAGVDLVADQKPGGQEPGGDQPPASPPSPDA</sequence>
<name>A0ABZ2FHE0_9MICO</name>
<proteinExistence type="predicted"/>
<evidence type="ECO:0000256" key="1">
    <source>
        <dbReference type="SAM" id="MobiDB-lite"/>
    </source>
</evidence>
<dbReference type="RefSeq" id="WP_338539205.1">
    <property type="nucleotide sequence ID" value="NZ_CP104874.1"/>
</dbReference>
<accession>A0ABZ2FHE0</accession>